<evidence type="ECO:0000313" key="1">
    <source>
        <dbReference type="EMBL" id="CAD5334088.1"/>
    </source>
</evidence>
<gene>
    <name evidence="1" type="ORF">AT9943_LOCUS21413</name>
</gene>
<name>A0A7G2FEQ5_ARATH</name>
<evidence type="ECO:0000313" key="2">
    <source>
        <dbReference type="Proteomes" id="UP000516314"/>
    </source>
</evidence>
<organism evidence="1 2">
    <name type="scientific">Arabidopsis thaliana</name>
    <name type="common">Mouse-ear cress</name>
    <dbReference type="NCBI Taxonomy" id="3702"/>
    <lineage>
        <taxon>Eukaryota</taxon>
        <taxon>Viridiplantae</taxon>
        <taxon>Streptophyta</taxon>
        <taxon>Embryophyta</taxon>
        <taxon>Tracheophyta</taxon>
        <taxon>Spermatophyta</taxon>
        <taxon>Magnoliopsida</taxon>
        <taxon>eudicotyledons</taxon>
        <taxon>Gunneridae</taxon>
        <taxon>Pentapetalae</taxon>
        <taxon>rosids</taxon>
        <taxon>malvids</taxon>
        <taxon>Brassicales</taxon>
        <taxon>Brassicaceae</taxon>
        <taxon>Camelineae</taxon>
        <taxon>Arabidopsis</taxon>
    </lineage>
</organism>
<reference evidence="1 2" key="1">
    <citation type="submission" date="2020-09" db="EMBL/GenBank/DDBJ databases">
        <authorList>
            <person name="Ashkenazy H."/>
        </authorList>
    </citation>
    <scope>NUCLEOTIDE SEQUENCE [LARGE SCALE GENOMIC DNA]</scope>
    <source>
        <strain evidence="2">cv. Cdm-0</strain>
    </source>
</reference>
<sequence>MVKKSTTQTSTSGFTTENIVANRNPDLEMLKIYSGWRCLEELQFLRFSNWLIEEAKKVKRIANPYLKIWRPQWRDWFRFSKKLTQCKKDPTVN</sequence>
<dbReference type="EMBL" id="LR881470">
    <property type="protein sequence ID" value="CAD5334088.1"/>
    <property type="molecule type" value="Genomic_DNA"/>
</dbReference>
<protein>
    <submittedName>
        <fullName evidence="1">(thale cress) hypothetical protein</fullName>
    </submittedName>
</protein>
<dbReference type="AlphaFoldDB" id="A0A7G2FEQ5"/>
<proteinExistence type="predicted"/>
<accession>A0A7G2FEQ5</accession>
<dbReference type="Proteomes" id="UP000516314">
    <property type="component" value="Chromosome 5"/>
</dbReference>